<keyword evidence="1" id="KW-0472">Membrane</keyword>
<gene>
    <name evidence="4" type="ORF">ACFFSY_03270</name>
</gene>
<feature type="domain" description="DUF5643" evidence="3">
    <location>
        <begin position="225"/>
        <end position="329"/>
    </location>
</feature>
<dbReference type="InterPro" id="IPR025436">
    <property type="entry name" value="DUF4179"/>
</dbReference>
<evidence type="ECO:0000313" key="4">
    <source>
        <dbReference type="EMBL" id="MFB9324941.1"/>
    </source>
</evidence>
<dbReference type="Proteomes" id="UP001589747">
    <property type="component" value="Unassembled WGS sequence"/>
</dbReference>
<sequence>MRKIEEQLVDEGQRIRGHWNGTESSTLDTAIRVGLEKGKDTERRRRRSRSRLIVMSGTAICLLLLLAISVRVSPVFANTLRQIPGLGAFVAMVEQDPGLSAAIDNDLMQPIGTTVKSGHMAMTVDGVLIDEQRLIVLYTVMDDRREDVGDISNIQITDQAGRRLLPSIQFLEKQERRDSHMMADISLEESANPPTSLTMEMKMNGEQLKATFPIDTSRIAGMARSVEIGQTVDIGGQKILLKRARISPLTLSVEVSYDHANTKYINGFLNVVIADEKGREWRSTGANGISTEGAVYTFQSNYFERPEKLILKGTGIYASDKKAKMVVDVVQKKIIEAPDSLIGLSSVERKKDYQLVTFSFLGLPAVERNRNTTYVPGSYMDGAGVKHSLLITGSEQMRAMRDNRMVQEFIPIPLGDLPQPLTFEFTNYPGHIQQHFEIDLGL</sequence>
<comment type="caution">
    <text evidence="4">The sequence shown here is derived from an EMBL/GenBank/DDBJ whole genome shotgun (WGS) entry which is preliminary data.</text>
</comment>
<evidence type="ECO:0000259" key="2">
    <source>
        <dbReference type="Pfam" id="PF13786"/>
    </source>
</evidence>
<evidence type="ECO:0000259" key="3">
    <source>
        <dbReference type="Pfam" id="PF18705"/>
    </source>
</evidence>
<dbReference type="Pfam" id="PF13786">
    <property type="entry name" value="DUF4179"/>
    <property type="match status" value="1"/>
</dbReference>
<keyword evidence="1" id="KW-0812">Transmembrane</keyword>
<accession>A0ABV5KK21</accession>
<feature type="domain" description="DUF4179" evidence="2">
    <location>
        <begin position="49"/>
        <end position="140"/>
    </location>
</feature>
<dbReference type="EMBL" id="JBHMDO010000008">
    <property type="protein sequence ID" value="MFB9324941.1"/>
    <property type="molecule type" value="Genomic_DNA"/>
</dbReference>
<feature type="transmembrane region" description="Helical" evidence="1">
    <location>
        <begin position="52"/>
        <end position="72"/>
    </location>
</feature>
<reference evidence="4 5" key="1">
    <citation type="submission" date="2024-09" db="EMBL/GenBank/DDBJ databases">
        <authorList>
            <person name="Sun Q."/>
            <person name="Mori K."/>
        </authorList>
    </citation>
    <scope>NUCLEOTIDE SEQUENCE [LARGE SCALE GENOMIC DNA]</scope>
    <source>
        <strain evidence="4 5">TISTR 2452</strain>
    </source>
</reference>
<name>A0ABV5KK21_9BACL</name>
<proteinExistence type="predicted"/>
<organism evidence="4 5">
    <name type="scientific">Paenibacillus aurantiacus</name>
    <dbReference type="NCBI Taxonomy" id="1936118"/>
    <lineage>
        <taxon>Bacteria</taxon>
        <taxon>Bacillati</taxon>
        <taxon>Bacillota</taxon>
        <taxon>Bacilli</taxon>
        <taxon>Bacillales</taxon>
        <taxon>Paenibacillaceae</taxon>
        <taxon>Paenibacillus</taxon>
    </lineage>
</organism>
<protein>
    <submittedName>
        <fullName evidence="4">DUF4179 domain-containing protein</fullName>
    </submittedName>
</protein>
<evidence type="ECO:0000256" key="1">
    <source>
        <dbReference type="SAM" id="Phobius"/>
    </source>
</evidence>
<dbReference type="Gene3D" id="2.60.40.1630">
    <property type="entry name" value="bacillus anthracis domain"/>
    <property type="match status" value="1"/>
</dbReference>
<keyword evidence="1" id="KW-1133">Transmembrane helix</keyword>
<dbReference type="InterPro" id="IPR040680">
    <property type="entry name" value="DUF5643"/>
</dbReference>
<keyword evidence="5" id="KW-1185">Reference proteome</keyword>
<dbReference type="RefSeq" id="WP_377489826.1">
    <property type="nucleotide sequence ID" value="NZ_JBHMDO010000008.1"/>
</dbReference>
<dbReference type="Pfam" id="PF18705">
    <property type="entry name" value="DUF5643"/>
    <property type="match status" value="1"/>
</dbReference>
<evidence type="ECO:0000313" key="5">
    <source>
        <dbReference type="Proteomes" id="UP001589747"/>
    </source>
</evidence>